<feature type="transmembrane region" description="Helical" evidence="1">
    <location>
        <begin position="44"/>
        <end position="63"/>
    </location>
</feature>
<feature type="transmembrane region" description="Helical" evidence="1">
    <location>
        <begin position="133"/>
        <end position="151"/>
    </location>
</feature>
<dbReference type="RefSeq" id="WP_132704083.1">
    <property type="nucleotide sequence ID" value="NZ_SLZR01000028.1"/>
</dbReference>
<feature type="transmembrane region" description="Helical" evidence="1">
    <location>
        <begin position="12"/>
        <end position="29"/>
    </location>
</feature>
<evidence type="ECO:0000256" key="1">
    <source>
        <dbReference type="SAM" id="Phobius"/>
    </source>
</evidence>
<keyword evidence="1" id="KW-1133">Transmembrane helix</keyword>
<evidence type="ECO:0000313" key="3">
    <source>
        <dbReference type="Proteomes" id="UP000295793"/>
    </source>
</evidence>
<accession>A0A4R3HS20</accession>
<keyword evidence="3" id="KW-1185">Reference proteome</keyword>
<organism evidence="2 3">
    <name type="scientific">Reinekea marinisedimentorum</name>
    <dbReference type="NCBI Taxonomy" id="230495"/>
    <lineage>
        <taxon>Bacteria</taxon>
        <taxon>Pseudomonadati</taxon>
        <taxon>Pseudomonadota</taxon>
        <taxon>Gammaproteobacteria</taxon>
        <taxon>Oceanospirillales</taxon>
        <taxon>Saccharospirillaceae</taxon>
        <taxon>Reinekea</taxon>
    </lineage>
</organism>
<dbReference type="EMBL" id="SLZR01000028">
    <property type="protein sequence ID" value="TCS35936.1"/>
    <property type="molecule type" value="Genomic_DNA"/>
</dbReference>
<proteinExistence type="predicted"/>
<dbReference type="AlphaFoldDB" id="A0A4R3HS20"/>
<gene>
    <name evidence="2" type="ORF">BCF53_12826</name>
</gene>
<evidence type="ECO:0000313" key="2">
    <source>
        <dbReference type="EMBL" id="TCS35936.1"/>
    </source>
</evidence>
<protein>
    <submittedName>
        <fullName evidence="2">Uncharacterized protein</fullName>
    </submittedName>
</protein>
<sequence length="174" mass="19545">MNINTTPLRIEFLILGLQASIWMFLWSGLSVKEVYHLVIRAKDVGVIVSFAVIGFAYIAGSLADAITGAVEQLLNTWVYKREKNERASDFWLDYPEASAQLMDRYFDLRMLRGTILNVFITLVASMSTGRPCIISIGIGALLVAIVFAWHFRRASLSKRSDKLASLAKRRSEQA</sequence>
<comment type="caution">
    <text evidence="2">The sequence shown here is derived from an EMBL/GenBank/DDBJ whole genome shotgun (WGS) entry which is preliminary data.</text>
</comment>
<dbReference type="Proteomes" id="UP000295793">
    <property type="component" value="Unassembled WGS sequence"/>
</dbReference>
<name>A0A4R3HS20_9GAMM</name>
<keyword evidence="1" id="KW-0812">Transmembrane</keyword>
<keyword evidence="1" id="KW-0472">Membrane</keyword>
<reference evidence="2 3" key="1">
    <citation type="submission" date="2019-03" db="EMBL/GenBank/DDBJ databases">
        <title>Genomic Encyclopedia of Archaeal and Bacterial Type Strains, Phase II (KMG-II): from individual species to whole genera.</title>
        <authorList>
            <person name="Goeker M."/>
        </authorList>
    </citation>
    <scope>NUCLEOTIDE SEQUENCE [LARGE SCALE GENOMIC DNA]</scope>
    <source>
        <strain evidence="2 3">DSM 15388</strain>
    </source>
</reference>